<dbReference type="AlphaFoldDB" id="A0A8W8HUQ0"/>
<dbReference type="Pfam" id="PF00644">
    <property type="entry name" value="PARP"/>
    <property type="match status" value="1"/>
</dbReference>
<dbReference type="Pfam" id="PF00023">
    <property type="entry name" value="Ank"/>
    <property type="match status" value="3"/>
</dbReference>
<dbReference type="Proteomes" id="UP000005408">
    <property type="component" value="Unassembled WGS sequence"/>
</dbReference>
<keyword evidence="11" id="KW-0040">ANK repeat</keyword>
<keyword evidence="8 12" id="KW-0863">Zinc-finger</keyword>
<keyword evidence="10" id="KW-0862">Zinc</keyword>
<feature type="region of interest" description="Disordered" evidence="14">
    <location>
        <begin position="1"/>
        <end position="22"/>
    </location>
</feature>
<dbReference type="InterPro" id="IPR000433">
    <property type="entry name" value="Znf_ZZ"/>
</dbReference>
<evidence type="ECO:0000256" key="6">
    <source>
        <dbReference type="ARBA" id="ARBA00022723"/>
    </source>
</evidence>
<dbReference type="EnsemblMetazoa" id="G11138.4">
    <property type="protein sequence ID" value="G11138.4:cds"/>
    <property type="gene ID" value="G11138"/>
</dbReference>
<comment type="subcellular location">
    <subcellularLocation>
        <location evidence="2">Cytoplasm</location>
    </subcellularLocation>
</comment>
<feature type="repeat" description="ANK" evidence="11">
    <location>
        <begin position="473"/>
        <end position="505"/>
    </location>
</feature>
<dbReference type="InterPro" id="IPR036770">
    <property type="entry name" value="Ankyrin_rpt-contain_sf"/>
</dbReference>
<evidence type="ECO:0000313" key="18">
    <source>
        <dbReference type="EnsemblMetazoa" id="G11138.4:cds"/>
    </source>
</evidence>
<evidence type="ECO:0000256" key="9">
    <source>
        <dbReference type="ARBA" id="ARBA00022786"/>
    </source>
</evidence>
<keyword evidence="13" id="KW-0328">Glycosyltransferase</keyword>
<evidence type="ECO:0000256" key="11">
    <source>
        <dbReference type="PROSITE-ProRule" id="PRU00023"/>
    </source>
</evidence>
<feature type="repeat" description="ANK" evidence="11">
    <location>
        <begin position="676"/>
        <end position="708"/>
    </location>
</feature>
<dbReference type="OMA" id="WVRVKWE"/>
<dbReference type="PROSITE" id="PS01357">
    <property type="entry name" value="ZF_ZZ_1"/>
    <property type="match status" value="1"/>
</dbReference>
<comment type="catalytic activity">
    <reaction evidence="1">
        <text>S-ubiquitinyl-[E2 ubiquitin-conjugating enzyme]-L-cysteine + [acceptor protein]-L-lysine = [E2 ubiquitin-conjugating enzyme]-L-cysteine + N(6)-ubiquitinyl-[acceptor protein]-L-lysine.</text>
        <dbReference type="EC" id="2.3.2.27"/>
    </reaction>
</comment>
<dbReference type="Gene3D" id="3.30.60.90">
    <property type="match status" value="1"/>
</dbReference>
<dbReference type="Pfam" id="PF06701">
    <property type="entry name" value="MIB_HERC2"/>
    <property type="match status" value="2"/>
</dbReference>
<evidence type="ECO:0000256" key="3">
    <source>
        <dbReference type="ARBA" id="ARBA00004906"/>
    </source>
</evidence>
<keyword evidence="4" id="KW-0963">Cytoplasm</keyword>
<dbReference type="Pfam" id="PF18346">
    <property type="entry name" value="SH3_15"/>
    <property type="match status" value="2"/>
</dbReference>
<evidence type="ECO:0000259" key="16">
    <source>
        <dbReference type="PROSITE" id="PS51059"/>
    </source>
</evidence>
<dbReference type="PROSITE" id="PS51416">
    <property type="entry name" value="MIB_HERC2"/>
    <property type="match status" value="2"/>
</dbReference>
<accession>A0A8W8HUQ0</accession>
<dbReference type="GO" id="GO:0061630">
    <property type="term" value="F:ubiquitin protein ligase activity"/>
    <property type="evidence" value="ECO:0007669"/>
    <property type="project" value="UniProtKB-EC"/>
</dbReference>
<keyword evidence="9" id="KW-0833">Ubl conjugation pathway</keyword>
<dbReference type="SMART" id="SM00291">
    <property type="entry name" value="ZnF_ZZ"/>
    <property type="match status" value="1"/>
</dbReference>
<evidence type="ECO:0000259" key="15">
    <source>
        <dbReference type="PROSITE" id="PS50135"/>
    </source>
</evidence>
<dbReference type="InterPro" id="IPR043145">
    <property type="entry name" value="Znf_ZZ_sf"/>
</dbReference>
<dbReference type="InterPro" id="IPR037252">
    <property type="entry name" value="Mib_Herc2_sf"/>
</dbReference>
<dbReference type="Pfam" id="PF12796">
    <property type="entry name" value="Ank_2"/>
    <property type="match status" value="2"/>
</dbReference>
<dbReference type="PROSITE" id="PS50088">
    <property type="entry name" value="ANK_REPEAT"/>
    <property type="match status" value="6"/>
</dbReference>
<sequence>MDEKPAASTIRPGTRVVRGPDWASKRQDNGEGFVGTIIYVPKHGSNDHKVTVIWDSGLERRYRAGQDGKYDLRVFDSAPSGEVHKHIVCDVCNEQDIKGLRWKCTDCEDFDLCTICYMNDKHKKEHGFVRIDSHQSSAVPVPPRNKSQSLEAFGLYPDTEVMRGPHWKWKNDDGGEGQVGKIQKVATWAGKYHRGGRRVQWQTDSSVNEYRVGGEGCVDVIYTRKKSATSGGKYYPDHLPVVDVDKSGIIFLKSGDKVEVNLTVKAFRQLQDNAMYGGWEEGMEQCIGELGTIVQILFQGKTCRVQYTDGRIWSINRVALTRVHTFSAGDAITVLSDYNAVVDLQDGHGGWNDNMKSALGANGRIKDIDKDGDIIVTIGNKTWTFSPVCIMPLENEAVAAEIPAIPAKKSTTQPKDKASETVNEMIAKIGGHLKEQQRSQVEDIIAEAAMEGNIETVKSIIRQQPSAVDKTFEGKTALQFACYDGHIDIIKFLLESKADPNFQDSEGDSPLHFSAHGNEPNAMVELLKHKANVNIVNKKKQTPLHIAVGVTSPECIKILLKANADPSMKDFDGDTQMHDAIAQKNNESDIVKYLLESPWADFSQTNKGGFNVLHWAAMKNSKLAVEIILKKKPQMANDKMSDGIAALHLAAVNNCIEIANILIKSGQCDVNIMDKKKRTPLILCVGQGHQQMMELLIGAGSKVNAQDSDGNTALHVAMLINALPTQQEMDTEIICALLEAKADINIKNKDGELPLDLAGDEKTKQFMISLAKKAEAKNLQTTSRGIGIPPDWEPMTTSVRFKRVPLSPNAGGMMQKEYKMVAEKFNKTLGQATILQIERVQNVYSWETYQLTRRNLEHKYGGVGCANEEDLFHGTKTDYIDDICKDNFDTRLAGERVGTLLGYGTYFARDAKYSDLYAGADKDRNKYMFLAKVLCGKWDQGNPNYRRPPNIDPKDSHSELYDSCVDNVDNPKIFCIYDKNQYYPNYLIKYK</sequence>
<dbReference type="PANTHER" id="PTHR24202">
    <property type="entry name" value="E3 UBIQUITIN-PROTEIN LIGASE MIB2"/>
    <property type="match status" value="1"/>
</dbReference>
<keyword evidence="13" id="KW-0520">NAD</keyword>
<dbReference type="SUPFAM" id="SSF57850">
    <property type="entry name" value="RING/U-box"/>
    <property type="match status" value="1"/>
</dbReference>
<dbReference type="Gene3D" id="2.30.30.40">
    <property type="entry name" value="SH3 Domains"/>
    <property type="match status" value="2"/>
</dbReference>
<dbReference type="CDD" id="cd01439">
    <property type="entry name" value="TCCD_inducible_PARP_like"/>
    <property type="match status" value="1"/>
</dbReference>
<feature type="domain" description="ZZ-type" evidence="15">
    <location>
        <begin position="84"/>
        <end position="136"/>
    </location>
</feature>
<reference evidence="18" key="1">
    <citation type="submission" date="2022-08" db="UniProtKB">
        <authorList>
            <consortium name="EnsemblMetazoa"/>
        </authorList>
    </citation>
    <scope>IDENTIFICATION</scope>
    <source>
        <strain evidence="18">05x7-T-G4-1.051#20</strain>
    </source>
</reference>
<dbReference type="SMART" id="SM00248">
    <property type="entry name" value="ANK"/>
    <property type="match status" value="9"/>
</dbReference>
<protein>
    <recommendedName>
        <fullName evidence="13">Poly [ADP-ribose] polymerase</fullName>
        <shortName evidence="13">PARP</shortName>
        <ecNumber evidence="13">2.4.2.-</ecNumber>
    </recommendedName>
</protein>
<dbReference type="SUPFAM" id="SSF159034">
    <property type="entry name" value="Mib/herc2 domain-like"/>
    <property type="match status" value="2"/>
</dbReference>
<feature type="repeat" description="ANK" evidence="11">
    <location>
        <begin position="539"/>
        <end position="571"/>
    </location>
</feature>
<dbReference type="GO" id="GO:0003950">
    <property type="term" value="F:NAD+ poly-ADP-ribosyltransferase activity"/>
    <property type="evidence" value="ECO:0007669"/>
    <property type="project" value="UniProtKB-UniRule"/>
</dbReference>
<evidence type="ECO:0000259" key="17">
    <source>
        <dbReference type="PROSITE" id="PS51416"/>
    </source>
</evidence>
<feature type="repeat" description="ANK" evidence="11">
    <location>
        <begin position="506"/>
        <end position="538"/>
    </location>
</feature>
<dbReference type="PROSITE" id="PS51059">
    <property type="entry name" value="PARP_CATALYTIC"/>
    <property type="match status" value="1"/>
</dbReference>
<dbReference type="SUPFAM" id="SSF56399">
    <property type="entry name" value="ADP-ribosylation"/>
    <property type="match status" value="1"/>
</dbReference>
<dbReference type="InterPro" id="IPR040847">
    <property type="entry name" value="SH3_15"/>
</dbReference>
<evidence type="ECO:0000256" key="12">
    <source>
        <dbReference type="PROSITE-ProRule" id="PRU00228"/>
    </source>
</evidence>
<keyword evidence="5 13" id="KW-0808">Transferase</keyword>
<evidence type="ECO:0000256" key="1">
    <source>
        <dbReference type="ARBA" id="ARBA00000900"/>
    </source>
</evidence>
<dbReference type="Pfam" id="PF00569">
    <property type="entry name" value="ZZ"/>
    <property type="match status" value="1"/>
</dbReference>
<dbReference type="GO" id="GO:0005737">
    <property type="term" value="C:cytoplasm"/>
    <property type="evidence" value="ECO:0007669"/>
    <property type="project" value="UniProtKB-SubCell"/>
</dbReference>
<evidence type="ECO:0000256" key="8">
    <source>
        <dbReference type="ARBA" id="ARBA00022771"/>
    </source>
</evidence>
<dbReference type="PROSITE" id="PS50135">
    <property type="entry name" value="ZF_ZZ_2"/>
    <property type="match status" value="1"/>
</dbReference>
<dbReference type="GO" id="GO:0016567">
    <property type="term" value="P:protein ubiquitination"/>
    <property type="evidence" value="ECO:0007669"/>
    <property type="project" value="InterPro"/>
</dbReference>
<feature type="repeat" description="ANK" evidence="11">
    <location>
        <begin position="709"/>
        <end position="749"/>
    </location>
</feature>
<keyword evidence="19" id="KW-1185">Reference proteome</keyword>
<evidence type="ECO:0000256" key="5">
    <source>
        <dbReference type="ARBA" id="ARBA00022679"/>
    </source>
</evidence>
<feature type="domain" description="MIB/HERC2" evidence="17">
    <location>
        <begin position="2"/>
        <end position="78"/>
    </location>
</feature>
<dbReference type="InterPro" id="IPR002110">
    <property type="entry name" value="Ankyrin_rpt"/>
</dbReference>
<dbReference type="InterPro" id="IPR012317">
    <property type="entry name" value="Poly(ADP-ribose)pol_cat_dom"/>
</dbReference>
<dbReference type="GO" id="GO:0008270">
    <property type="term" value="F:zinc ion binding"/>
    <property type="evidence" value="ECO:0007669"/>
    <property type="project" value="UniProtKB-KW"/>
</dbReference>
<evidence type="ECO:0000256" key="2">
    <source>
        <dbReference type="ARBA" id="ARBA00004496"/>
    </source>
</evidence>
<feature type="repeat" description="ANK" evidence="11">
    <location>
        <begin position="642"/>
        <end position="666"/>
    </location>
</feature>
<dbReference type="EC" id="2.4.2.-" evidence="13"/>
<evidence type="ECO:0000256" key="14">
    <source>
        <dbReference type="SAM" id="MobiDB-lite"/>
    </source>
</evidence>
<name>A0A8W8HUQ0_MAGGI</name>
<dbReference type="Gene3D" id="1.25.40.20">
    <property type="entry name" value="Ankyrin repeat-containing domain"/>
    <property type="match status" value="3"/>
</dbReference>
<dbReference type="PROSITE" id="PS50297">
    <property type="entry name" value="ANK_REP_REGION"/>
    <property type="match status" value="5"/>
</dbReference>
<comment type="pathway">
    <text evidence="3">Protein modification; protein ubiquitination.</text>
</comment>
<dbReference type="PANTHER" id="PTHR24202:SF4">
    <property type="entry name" value="E3 UBIQUITIN-PROTEIN LIGASE MIB2-RELATED"/>
    <property type="match status" value="1"/>
</dbReference>
<evidence type="ECO:0000256" key="13">
    <source>
        <dbReference type="RuleBase" id="RU362114"/>
    </source>
</evidence>
<dbReference type="InterPro" id="IPR010606">
    <property type="entry name" value="Mib_Herc2"/>
</dbReference>
<feature type="domain" description="PARP catalytic" evidence="16">
    <location>
        <begin position="788"/>
        <end position="991"/>
    </location>
</feature>
<evidence type="ECO:0000313" key="19">
    <source>
        <dbReference type="Proteomes" id="UP000005408"/>
    </source>
</evidence>
<evidence type="ECO:0000256" key="4">
    <source>
        <dbReference type="ARBA" id="ARBA00022490"/>
    </source>
</evidence>
<keyword evidence="7" id="KW-0677">Repeat</keyword>
<feature type="domain" description="MIB/HERC2" evidence="17">
    <location>
        <begin position="147"/>
        <end position="226"/>
    </location>
</feature>
<dbReference type="SUPFAM" id="SSF48403">
    <property type="entry name" value="Ankyrin repeat"/>
    <property type="match status" value="1"/>
</dbReference>
<dbReference type="Gene3D" id="3.90.228.10">
    <property type="match status" value="1"/>
</dbReference>
<organism evidence="18 19">
    <name type="scientific">Magallana gigas</name>
    <name type="common">Pacific oyster</name>
    <name type="synonym">Crassostrea gigas</name>
    <dbReference type="NCBI Taxonomy" id="29159"/>
    <lineage>
        <taxon>Eukaryota</taxon>
        <taxon>Metazoa</taxon>
        <taxon>Spiralia</taxon>
        <taxon>Lophotrochozoa</taxon>
        <taxon>Mollusca</taxon>
        <taxon>Bivalvia</taxon>
        <taxon>Autobranchia</taxon>
        <taxon>Pteriomorphia</taxon>
        <taxon>Ostreida</taxon>
        <taxon>Ostreoidea</taxon>
        <taxon>Ostreidae</taxon>
        <taxon>Magallana</taxon>
    </lineage>
</organism>
<keyword evidence="6" id="KW-0479">Metal-binding</keyword>
<proteinExistence type="predicted"/>
<dbReference type="OrthoDB" id="6133115at2759"/>
<evidence type="ECO:0000256" key="10">
    <source>
        <dbReference type="ARBA" id="ARBA00022833"/>
    </source>
</evidence>
<evidence type="ECO:0000256" key="7">
    <source>
        <dbReference type="ARBA" id="ARBA00022737"/>
    </source>
</evidence>